<dbReference type="Proteomes" id="UP000298225">
    <property type="component" value="Unassembled WGS sequence"/>
</dbReference>
<dbReference type="OrthoDB" id="8186454at2"/>
<dbReference type="EMBL" id="SPQU01000009">
    <property type="protein sequence ID" value="TFV37245.1"/>
    <property type="molecule type" value="Genomic_DNA"/>
</dbReference>
<dbReference type="AlphaFoldDB" id="A0A4Y9L1H0"/>
<name>A0A4Y9L1H0_9BRAD</name>
<sequence>MGDNLVPIGLSRGFKASLQSRSRFAALMLWARRRSVARMDAEKGVRLLNSMSFPDVSLRVYRRGCDRRRPVRNCAALM</sequence>
<organism evidence="1 2">
    <name type="scientific">Bradyrhizobium frederickii</name>
    <dbReference type="NCBI Taxonomy" id="2560054"/>
    <lineage>
        <taxon>Bacteria</taxon>
        <taxon>Pseudomonadati</taxon>
        <taxon>Pseudomonadota</taxon>
        <taxon>Alphaproteobacteria</taxon>
        <taxon>Hyphomicrobiales</taxon>
        <taxon>Nitrobacteraceae</taxon>
        <taxon>Bradyrhizobium</taxon>
    </lineage>
</organism>
<accession>A0A4Y9L1H0</accession>
<protein>
    <submittedName>
        <fullName evidence="1">Uncharacterized protein</fullName>
    </submittedName>
</protein>
<proteinExistence type="predicted"/>
<reference evidence="1 2" key="1">
    <citation type="submission" date="2019-03" db="EMBL/GenBank/DDBJ databases">
        <title>Bradyrhizobium strains diversity isolated from Chamaecrista fasciculata.</title>
        <authorList>
            <person name="Urquiaga M.C.O."/>
            <person name="Hungria M."/>
            <person name="Delamuta J.R.M."/>
        </authorList>
    </citation>
    <scope>NUCLEOTIDE SEQUENCE [LARGE SCALE GENOMIC DNA]</scope>
    <source>
        <strain evidence="1 2">CNPSo 3424</strain>
    </source>
</reference>
<comment type="caution">
    <text evidence="1">The sequence shown here is derived from an EMBL/GenBank/DDBJ whole genome shotgun (WGS) entry which is preliminary data.</text>
</comment>
<evidence type="ECO:0000313" key="2">
    <source>
        <dbReference type="Proteomes" id="UP000298225"/>
    </source>
</evidence>
<keyword evidence="2" id="KW-1185">Reference proteome</keyword>
<evidence type="ECO:0000313" key="1">
    <source>
        <dbReference type="EMBL" id="TFV37245.1"/>
    </source>
</evidence>
<gene>
    <name evidence="1" type="ORF">E4K66_21405</name>
</gene>